<feature type="transmembrane region" description="Helical" evidence="8">
    <location>
        <begin position="316"/>
        <end position="335"/>
    </location>
</feature>
<feature type="transmembrane region" description="Helical" evidence="8">
    <location>
        <begin position="439"/>
        <end position="457"/>
    </location>
</feature>
<evidence type="ECO:0000313" key="10">
    <source>
        <dbReference type="Proteomes" id="UP000824175"/>
    </source>
</evidence>
<proteinExistence type="inferred from homology"/>
<dbReference type="Proteomes" id="UP000824175">
    <property type="component" value="Unassembled WGS sequence"/>
</dbReference>
<sequence>MAVFLPLTILAYQLMPVRKRWLVLLAASYFFFYAISGKLVVFVILSSLSIHHFGLWLEHIDHQEETRKIRMKQKRKVLLFAILLHMGLLVVLKYMPFFLSNLNQVAAVMGLSISWSVPRYALPIGLSFYTLQAVSYMVDVYRGQQKADPHLGRICLYLAFFPQIMEGPIARYRQTADQLYAGRAITYTQLTFGIQRILYGFFKKMVIADRLNPLVKAIFTNYTDYAGEMILLGALAFTLQLYMEFSGTMDVVIGTAEIFGIRLPENFRQPFFSKSISEFWKRWHISLGTWFKDYVFYPVAMSSWSKKLTVRARKKIGPLYGPILCSAFALLAVWIGNGFWHGTGWNFLFFGFYHFTLIFLGSLILPVTRKWSAKWRIDRNHWLYQSWQLVRTFILVCIGELFFHANGLWAGLQMFGRILTTTSLASFQDGTLFSQGLDAHDFIIVLLSLGIVLWVSIQKERQVSIRQMIAAKPIPIRWACYYALILMIIIFGAYGYGYIPVDPMYANF</sequence>
<evidence type="ECO:0000256" key="4">
    <source>
        <dbReference type="ARBA" id="ARBA00022692"/>
    </source>
</evidence>
<keyword evidence="6 7" id="KW-0472">Membrane</keyword>
<evidence type="ECO:0000256" key="5">
    <source>
        <dbReference type="ARBA" id="ARBA00022989"/>
    </source>
</evidence>
<keyword evidence="4 8" id="KW-0812">Transmembrane</keyword>
<dbReference type="PANTHER" id="PTHR13285:SF18">
    <property type="entry name" value="PROTEIN-CYSTEINE N-PALMITOYLTRANSFERASE RASP"/>
    <property type="match status" value="1"/>
</dbReference>
<keyword evidence="5 8" id="KW-1133">Transmembrane helix</keyword>
<comment type="subcellular location">
    <subcellularLocation>
        <location evidence="1">Cell membrane</location>
        <topology evidence="1">Multi-pass membrane protein</topology>
    </subcellularLocation>
</comment>
<evidence type="ECO:0000256" key="1">
    <source>
        <dbReference type="ARBA" id="ARBA00004651"/>
    </source>
</evidence>
<feature type="transmembrane region" description="Helical" evidence="8">
    <location>
        <begin position="20"/>
        <end position="45"/>
    </location>
</feature>
<protein>
    <submittedName>
        <fullName evidence="9">MBOAT family protein</fullName>
    </submittedName>
</protein>
<evidence type="ECO:0000313" key="9">
    <source>
        <dbReference type="EMBL" id="HIU12773.1"/>
    </source>
</evidence>
<dbReference type="PIRSF" id="PIRSF500217">
    <property type="entry name" value="AlgI"/>
    <property type="match status" value="1"/>
</dbReference>
<evidence type="ECO:0000256" key="7">
    <source>
        <dbReference type="PIRNR" id="PIRNR016636"/>
    </source>
</evidence>
<evidence type="ECO:0000256" key="2">
    <source>
        <dbReference type="ARBA" id="ARBA00010323"/>
    </source>
</evidence>
<feature type="transmembrane region" description="Helical" evidence="8">
    <location>
        <begin position="120"/>
        <end position="138"/>
    </location>
</feature>
<organism evidence="9 10">
    <name type="scientific">Candidatus Fimiplasma intestinipullorum</name>
    <dbReference type="NCBI Taxonomy" id="2840825"/>
    <lineage>
        <taxon>Bacteria</taxon>
        <taxon>Bacillati</taxon>
        <taxon>Bacillota</taxon>
        <taxon>Clostridia</taxon>
        <taxon>Eubacteriales</taxon>
        <taxon>Candidatus Fimiplasma</taxon>
    </lineage>
</organism>
<keyword evidence="3 7" id="KW-1003">Cell membrane</keyword>
<dbReference type="PIRSF" id="PIRSF016636">
    <property type="entry name" value="AlgI_DltB"/>
    <property type="match status" value="1"/>
</dbReference>
<dbReference type="GO" id="GO:0016746">
    <property type="term" value="F:acyltransferase activity"/>
    <property type="evidence" value="ECO:0007669"/>
    <property type="project" value="UniProtKB-KW"/>
</dbReference>
<dbReference type="InterPro" id="IPR028362">
    <property type="entry name" value="AlgI"/>
</dbReference>
<accession>A0A9D1HLJ1</accession>
<dbReference type="GO" id="GO:0005886">
    <property type="term" value="C:plasma membrane"/>
    <property type="evidence" value="ECO:0007669"/>
    <property type="project" value="UniProtKB-SubCell"/>
</dbReference>
<dbReference type="Pfam" id="PF03062">
    <property type="entry name" value="MBOAT"/>
    <property type="match status" value="1"/>
</dbReference>
<reference evidence="9" key="2">
    <citation type="journal article" date="2021" name="PeerJ">
        <title>Extensive microbial diversity within the chicken gut microbiome revealed by metagenomics and culture.</title>
        <authorList>
            <person name="Gilroy R."/>
            <person name="Ravi A."/>
            <person name="Getino M."/>
            <person name="Pursley I."/>
            <person name="Horton D.L."/>
            <person name="Alikhan N.F."/>
            <person name="Baker D."/>
            <person name="Gharbi K."/>
            <person name="Hall N."/>
            <person name="Watson M."/>
            <person name="Adriaenssens E.M."/>
            <person name="Foster-Nyarko E."/>
            <person name="Jarju S."/>
            <person name="Secka A."/>
            <person name="Antonio M."/>
            <person name="Oren A."/>
            <person name="Chaudhuri R.R."/>
            <person name="La Ragione R."/>
            <person name="Hildebrand F."/>
            <person name="Pallen M.J."/>
        </authorList>
    </citation>
    <scope>NUCLEOTIDE SEQUENCE</scope>
    <source>
        <strain evidence="9">CHK195-11698</strain>
    </source>
</reference>
<dbReference type="InterPro" id="IPR051085">
    <property type="entry name" value="MB_O-acyltransferase"/>
</dbReference>
<reference evidence="9" key="1">
    <citation type="submission" date="2020-10" db="EMBL/GenBank/DDBJ databases">
        <authorList>
            <person name="Gilroy R."/>
        </authorList>
    </citation>
    <scope>NUCLEOTIDE SEQUENCE</scope>
    <source>
        <strain evidence="9">CHK195-11698</strain>
    </source>
</reference>
<keyword evidence="7" id="KW-0808">Transferase</keyword>
<evidence type="ECO:0000256" key="6">
    <source>
        <dbReference type="ARBA" id="ARBA00023136"/>
    </source>
</evidence>
<feature type="transmembrane region" description="Helical" evidence="8">
    <location>
        <begin position="77"/>
        <end position="100"/>
    </location>
</feature>
<dbReference type="AlphaFoldDB" id="A0A9D1HLJ1"/>
<evidence type="ECO:0000256" key="8">
    <source>
        <dbReference type="SAM" id="Phobius"/>
    </source>
</evidence>
<comment type="caution">
    <text evidence="9">The sequence shown here is derived from an EMBL/GenBank/DDBJ whole genome shotgun (WGS) entry which is preliminary data.</text>
</comment>
<keyword evidence="7" id="KW-0012">Acyltransferase</keyword>
<name>A0A9D1HLJ1_9FIRM</name>
<gene>
    <name evidence="9" type="ORF">IAD15_01710</name>
</gene>
<feature type="transmembrane region" description="Helical" evidence="8">
    <location>
        <begin position="478"/>
        <end position="499"/>
    </location>
</feature>
<dbReference type="PANTHER" id="PTHR13285">
    <property type="entry name" value="ACYLTRANSFERASE"/>
    <property type="match status" value="1"/>
</dbReference>
<dbReference type="InterPro" id="IPR004299">
    <property type="entry name" value="MBOAT_fam"/>
</dbReference>
<dbReference type="GO" id="GO:0042121">
    <property type="term" value="P:alginic acid biosynthetic process"/>
    <property type="evidence" value="ECO:0007669"/>
    <property type="project" value="InterPro"/>
</dbReference>
<comment type="similarity">
    <text evidence="2 7">Belongs to the membrane-bound acyltransferase family.</text>
</comment>
<feature type="transmembrane region" description="Helical" evidence="8">
    <location>
        <begin position="389"/>
        <end position="409"/>
    </location>
</feature>
<evidence type="ECO:0000256" key="3">
    <source>
        <dbReference type="ARBA" id="ARBA00022475"/>
    </source>
</evidence>
<dbReference type="InterPro" id="IPR024194">
    <property type="entry name" value="Ac/AlaTfrase_AlgI/DltB"/>
</dbReference>
<dbReference type="EMBL" id="DVMJ01000010">
    <property type="protein sequence ID" value="HIU12773.1"/>
    <property type="molecule type" value="Genomic_DNA"/>
</dbReference>
<feature type="transmembrane region" description="Helical" evidence="8">
    <location>
        <begin position="347"/>
        <end position="368"/>
    </location>
</feature>